<gene>
    <name evidence="4" type="ORF">J2Z66_008004</name>
</gene>
<dbReference type="PANTHER" id="PTHR47837">
    <property type="entry name" value="GTP PYROPHOSPHOKINASE YJBM"/>
    <property type="match status" value="1"/>
</dbReference>
<sequence>MMNPLQVDQFKKFKNEITRFMMVYKFALDAMETKIEILQEEFHFLHDYNPIENTKSRLKSPESIIKKLYRKGFDISFSSIKNNIKDIAGLRITCSFISDIYRISEMLRNQHDLKILEVKDYIKTPKPNGYQSLHMLIEIPIFMSDRQELVCIEVQIRTIAMDFWASLEHKIFYKYNQAVPPRLLQELKEAADSASLLDQQMERLHREIEEIKEEQMEDAEEELKRIIINDQQFSLPAALLALIDTGSVKVDVEGEVKVELPPAP</sequence>
<dbReference type="InterPro" id="IPR043519">
    <property type="entry name" value="NT_sf"/>
</dbReference>
<proteinExistence type="predicted"/>
<evidence type="ECO:0000313" key="4">
    <source>
        <dbReference type="EMBL" id="MBP1996358.1"/>
    </source>
</evidence>
<dbReference type="GO" id="GO:0008728">
    <property type="term" value="F:GTP diphosphokinase activity"/>
    <property type="evidence" value="ECO:0007669"/>
    <property type="project" value="UniProtKB-EC"/>
</dbReference>
<evidence type="ECO:0000313" key="5">
    <source>
        <dbReference type="Proteomes" id="UP001519287"/>
    </source>
</evidence>
<dbReference type="PANTHER" id="PTHR47837:SF2">
    <property type="entry name" value="GTP PYROPHOSPHOKINASE YWAC"/>
    <property type="match status" value="1"/>
</dbReference>
<organism evidence="4 5">
    <name type="scientific">Paenibacillus eucommiae</name>
    <dbReference type="NCBI Taxonomy" id="1355755"/>
    <lineage>
        <taxon>Bacteria</taxon>
        <taxon>Bacillati</taxon>
        <taxon>Bacillota</taxon>
        <taxon>Bacilli</taxon>
        <taxon>Bacillales</taxon>
        <taxon>Paenibacillaceae</taxon>
        <taxon>Paenibacillus</taxon>
    </lineage>
</organism>
<dbReference type="InterPro" id="IPR007685">
    <property type="entry name" value="RelA_SpoT"/>
</dbReference>
<evidence type="ECO:0000256" key="1">
    <source>
        <dbReference type="ARBA" id="ARBA00004976"/>
    </source>
</evidence>
<dbReference type="Gene3D" id="3.30.460.10">
    <property type="entry name" value="Beta Polymerase, domain 2"/>
    <property type="match status" value="1"/>
</dbReference>
<dbReference type="SMART" id="SM00954">
    <property type="entry name" value="RelA_SpoT"/>
    <property type="match status" value="1"/>
</dbReference>
<dbReference type="CDD" id="cd05399">
    <property type="entry name" value="NT_Rel-Spo_like"/>
    <property type="match status" value="1"/>
</dbReference>
<accession>A0ABS4J926</accession>
<keyword evidence="4" id="KW-0808">Transferase</keyword>
<reference evidence="4 5" key="1">
    <citation type="submission" date="2021-03" db="EMBL/GenBank/DDBJ databases">
        <title>Genomic Encyclopedia of Type Strains, Phase IV (KMG-IV): sequencing the most valuable type-strain genomes for metagenomic binning, comparative biology and taxonomic classification.</title>
        <authorList>
            <person name="Goeker M."/>
        </authorList>
    </citation>
    <scope>NUCLEOTIDE SEQUENCE [LARGE SCALE GENOMIC DNA]</scope>
    <source>
        <strain evidence="4 5">DSM 26048</strain>
    </source>
</reference>
<feature type="coiled-coil region" evidence="2">
    <location>
        <begin position="187"/>
        <end position="229"/>
    </location>
</feature>
<feature type="domain" description="RelA/SpoT" evidence="3">
    <location>
        <begin position="56"/>
        <end position="179"/>
    </location>
</feature>
<dbReference type="SUPFAM" id="SSF81301">
    <property type="entry name" value="Nucleotidyltransferase"/>
    <property type="match status" value="1"/>
</dbReference>
<protein>
    <submittedName>
        <fullName evidence="4">GTP pyrophosphokinase</fullName>
        <ecNumber evidence="4">2.7.6.5</ecNumber>
    </submittedName>
</protein>
<dbReference type="Proteomes" id="UP001519287">
    <property type="component" value="Unassembled WGS sequence"/>
</dbReference>
<dbReference type="EMBL" id="JAGGLB010000048">
    <property type="protein sequence ID" value="MBP1996358.1"/>
    <property type="molecule type" value="Genomic_DNA"/>
</dbReference>
<dbReference type="Gene3D" id="1.10.287.860">
    <property type="entry name" value="Nucleotidyltransferase"/>
    <property type="match status" value="1"/>
</dbReference>
<dbReference type="InterPro" id="IPR052366">
    <property type="entry name" value="GTP_Pyrophosphokinase"/>
</dbReference>
<evidence type="ECO:0000256" key="2">
    <source>
        <dbReference type="SAM" id="Coils"/>
    </source>
</evidence>
<evidence type="ECO:0000259" key="3">
    <source>
        <dbReference type="SMART" id="SM00954"/>
    </source>
</evidence>
<comment type="pathway">
    <text evidence="1">Purine metabolism; ppGpp biosynthesis; ppGpp from GTP: step 1/2.</text>
</comment>
<keyword evidence="2" id="KW-0175">Coiled coil</keyword>
<comment type="caution">
    <text evidence="4">The sequence shown here is derived from an EMBL/GenBank/DDBJ whole genome shotgun (WGS) entry which is preliminary data.</text>
</comment>
<dbReference type="EC" id="2.7.6.5" evidence="4"/>
<name>A0ABS4J926_9BACL</name>
<keyword evidence="5" id="KW-1185">Reference proteome</keyword>
<dbReference type="Pfam" id="PF04607">
    <property type="entry name" value="RelA_SpoT"/>
    <property type="match status" value="1"/>
</dbReference>